<dbReference type="PANTHER" id="PTHR46174">
    <property type="entry name" value="CXXC-TYPE ZINC FINGER PROTEIN 1"/>
    <property type="match status" value="1"/>
</dbReference>
<keyword evidence="10" id="KW-1185">Reference proteome</keyword>
<evidence type="ECO:0000313" key="10">
    <source>
        <dbReference type="Proteomes" id="UP001629113"/>
    </source>
</evidence>
<dbReference type="EMBL" id="JBFCZG010000001">
    <property type="protein sequence ID" value="KAL3426581.1"/>
    <property type="molecule type" value="Genomic_DNA"/>
</dbReference>
<dbReference type="PROSITE" id="PS01359">
    <property type="entry name" value="ZF_PHD_1"/>
    <property type="match status" value="1"/>
</dbReference>
<evidence type="ECO:0000256" key="5">
    <source>
        <dbReference type="ARBA" id="ARBA00023242"/>
    </source>
</evidence>
<gene>
    <name evidence="9" type="ORF">PVAG01_00090</name>
</gene>
<dbReference type="InterPro" id="IPR037869">
    <property type="entry name" value="Spp1/CFP1"/>
</dbReference>
<feature type="region of interest" description="Disordered" evidence="7">
    <location>
        <begin position="83"/>
        <end position="233"/>
    </location>
</feature>
<keyword evidence="5" id="KW-0539">Nucleus</keyword>
<dbReference type="PROSITE" id="PS50016">
    <property type="entry name" value="ZF_PHD_2"/>
    <property type="match status" value="1"/>
</dbReference>
<comment type="subcellular location">
    <subcellularLocation>
        <location evidence="1">Nucleus</location>
    </subcellularLocation>
</comment>
<evidence type="ECO:0000256" key="2">
    <source>
        <dbReference type="ARBA" id="ARBA00022723"/>
    </source>
</evidence>
<feature type="region of interest" description="Disordered" evidence="7">
    <location>
        <begin position="1"/>
        <end position="36"/>
    </location>
</feature>
<dbReference type="InterPro" id="IPR019787">
    <property type="entry name" value="Znf_PHD-finger"/>
</dbReference>
<protein>
    <submittedName>
        <fullName evidence="9">PHD-finger domain-containing protein</fullName>
    </submittedName>
</protein>
<dbReference type="SMART" id="SM00249">
    <property type="entry name" value="PHD"/>
    <property type="match status" value="1"/>
</dbReference>
<accession>A0ABR4PTJ1</accession>
<evidence type="ECO:0000256" key="6">
    <source>
        <dbReference type="PROSITE-ProRule" id="PRU00146"/>
    </source>
</evidence>
<evidence type="ECO:0000256" key="3">
    <source>
        <dbReference type="ARBA" id="ARBA00022771"/>
    </source>
</evidence>
<sequence length="569" mass="62673">MESSTPAMDPMVDEHPEIEEAEATAGLVVPPTSSPSPLPAFKDIEFKFKYSEAKPVPEGVSPAEWNKIYTAADSRMYNKHGKSAINSKKYRQSKETHHLAVTMLEERREKAKKEASGTGGASSKASTPKPPAAQKSTQLRADTPGNERVMTSISESAKSEGRPRKAVSAAPSSKQGTPAPSSAEALPKMSPTKAAKSSQPKKKTKKAPRFETHPNTNSAKSAPGSEDESGSDDGGEYCLCHGPDNHRPMIRCDGGCDDWYHCECVGINAADATELVDRYICPLCKTTEKFTTYKPMCRANQMNGCRKAASLNIDPPSKYCSEEHKAVWARVIYSKFRQDMTPSLGGRLNVHEAAAIFEAVKTKRELDALGQKPKLPNADPNRPAGLDYLTDEEQKIINNHTARQAVLTAEKDSAKLQVQLLVLIEKRAAIASTMLDGKPICGYDARLSFNPAQFAEWKETDEGKAALSNKVLGPRTKETEHIDQIIDSSGEAPPVESQVPDECKSMCLAKKCSHDGWREIHRVNYLYVIEMAKGEFWKLQRKIDVIVEDAETREATKDHDAHNETIEYR</sequence>
<feature type="compositionally biased region" description="Basic and acidic residues" evidence="7">
    <location>
        <begin position="92"/>
        <end position="115"/>
    </location>
</feature>
<keyword evidence="4" id="KW-0862">Zinc</keyword>
<dbReference type="SUPFAM" id="SSF57903">
    <property type="entry name" value="FYVE/PHD zinc finger"/>
    <property type="match status" value="1"/>
</dbReference>
<comment type="caution">
    <text evidence="9">The sequence shown here is derived from an EMBL/GenBank/DDBJ whole genome shotgun (WGS) entry which is preliminary data.</text>
</comment>
<dbReference type="InterPro" id="IPR013083">
    <property type="entry name" value="Znf_RING/FYVE/PHD"/>
</dbReference>
<evidence type="ECO:0000256" key="1">
    <source>
        <dbReference type="ARBA" id="ARBA00004123"/>
    </source>
</evidence>
<evidence type="ECO:0000256" key="7">
    <source>
        <dbReference type="SAM" id="MobiDB-lite"/>
    </source>
</evidence>
<dbReference type="InterPro" id="IPR019786">
    <property type="entry name" value="Zinc_finger_PHD-type_CS"/>
</dbReference>
<keyword evidence="3 6" id="KW-0863">Zinc-finger</keyword>
<evidence type="ECO:0000256" key="4">
    <source>
        <dbReference type="ARBA" id="ARBA00022833"/>
    </source>
</evidence>
<dbReference type="PANTHER" id="PTHR46174:SF1">
    <property type="entry name" value="CXXC-TYPE ZINC FINGER PROTEIN 1"/>
    <property type="match status" value="1"/>
</dbReference>
<proteinExistence type="predicted"/>
<feature type="domain" description="PHD-type" evidence="8">
    <location>
        <begin position="235"/>
        <end position="287"/>
    </location>
</feature>
<organism evidence="9 10">
    <name type="scientific">Phlyctema vagabunda</name>
    <dbReference type="NCBI Taxonomy" id="108571"/>
    <lineage>
        <taxon>Eukaryota</taxon>
        <taxon>Fungi</taxon>
        <taxon>Dikarya</taxon>
        <taxon>Ascomycota</taxon>
        <taxon>Pezizomycotina</taxon>
        <taxon>Leotiomycetes</taxon>
        <taxon>Helotiales</taxon>
        <taxon>Dermateaceae</taxon>
        <taxon>Phlyctema</taxon>
    </lineage>
</organism>
<evidence type="ECO:0000313" key="9">
    <source>
        <dbReference type="EMBL" id="KAL3426581.1"/>
    </source>
</evidence>
<dbReference type="Gene3D" id="3.30.40.10">
    <property type="entry name" value="Zinc/RING finger domain, C3HC4 (zinc finger)"/>
    <property type="match status" value="1"/>
</dbReference>
<dbReference type="Pfam" id="PF00628">
    <property type="entry name" value="PHD"/>
    <property type="match status" value="1"/>
</dbReference>
<reference evidence="9 10" key="1">
    <citation type="submission" date="2024-06" db="EMBL/GenBank/DDBJ databases">
        <title>Complete genome of Phlyctema vagabunda strain 19-DSS-EL-015.</title>
        <authorList>
            <person name="Fiorenzani C."/>
        </authorList>
    </citation>
    <scope>NUCLEOTIDE SEQUENCE [LARGE SCALE GENOMIC DNA]</scope>
    <source>
        <strain evidence="9 10">19-DSS-EL-015</strain>
    </source>
</reference>
<dbReference type="InterPro" id="IPR011011">
    <property type="entry name" value="Znf_FYVE_PHD"/>
</dbReference>
<name>A0ABR4PTJ1_9HELO</name>
<dbReference type="Proteomes" id="UP001629113">
    <property type="component" value="Unassembled WGS sequence"/>
</dbReference>
<evidence type="ECO:0000259" key="8">
    <source>
        <dbReference type="PROSITE" id="PS50016"/>
    </source>
</evidence>
<feature type="compositionally biased region" description="Polar residues" evidence="7">
    <location>
        <begin position="170"/>
        <end position="180"/>
    </location>
</feature>
<keyword evidence="2" id="KW-0479">Metal-binding</keyword>
<dbReference type="InterPro" id="IPR001965">
    <property type="entry name" value="Znf_PHD"/>
</dbReference>